<dbReference type="eggNOG" id="COG2199">
    <property type="taxonomic scope" value="Bacteria"/>
</dbReference>
<dbReference type="OrthoDB" id="560125at2"/>
<dbReference type="Proteomes" id="UP000010471">
    <property type="component" value="Chromosome"/>
</dbReference>
<organism evidence="1 2">
    <name type="scientific">Allocoleopsis franciscana PCC 7113</name>
    <dbReference type="NCBI Taxonomy" id="1173027"/>
    <lineage>
        <taxon>Bacteria</taxon>
        <taxon>Bacillati</taxon>
        <taxon>Cyanobacteriota</taxon>
        <taxon>Cyanophyceae</taxon>
        <taxon>Coleofasciculales</taxon>
        <taxon>Coleofasciculaceae</taxon>
        <taxon>Allocoleopsis</taxon>
        <taxon>Allocoleopsis franciscana</taxon>
    </lineage>
</organism>
<dbReference type="KEGG" id="mic:Mic7113_5186"/>
<dbReference type="InterPro" id="IPR014945">
    <property type="entry name" value="DUF1816"/>
</dbReference>
<evidence type="ECO:0008006" key="3">
    <source>
        <dbReference type="Google" id="ProtNLM"/>
    </source>
</evidence>
<protein>
    <recommendedName>
        <fullName evidence="3">DUF1816 domain-containing protein</fullName>
    </recommendedName>
</protein>
<dbReference type="HOGENOM" id="CLU_168933_0_0_3"/>
<evidence type="ECO:0000313" key="1">
    <source>
        <dbReference type="EMBL" id="AFZ20841.1"/>
    </source>
</evidence>
<dbReference type="Pfam" id="PF08846">
    <property type="entry name" value="DUF1816"/>
    <property type="match status" value="1"/>
</dbReference>
<dbReference type="RefSeq" id="WP_015184974.1">
    <property type="nucleotide sequence ID" value="NC_019738.1"/>
</dbReference>
<name>K9WM08_9CYAN</name>
<evidence type="ECO:0000313" key="2">
    <source>
        <dbReference type="Proteomes" id="UP000010471"/>
    </source>
</evidence>
<sequence length="76" mass="8811">MPLRHSSIKNGIELGWWVEIRTALPNCTYYFGPFSSRQEADYAQVGYFEDLKQEGAHGITIQIKQCQPRELTSYIE</sequence>
<dbReference type="EMBL" id="CP003630">
    <property type="protein sequence ID" value="AFZ20841.1"/>
    <property type="molecule type" value="Genomic_DNA"/>
</dbReference>
<dbReference type="STRING" id="1173027.Mic7113_5186"/>
<dbReference type="AlphaFoldDB" id="K9WM08"/>
<accession>K9WM08</accession>
<proteinExistence type="predicted"/>
<reference evidence="1 2" key="1">
    <citation type="submission" date="2012-06" db="EMBL/GenBank/DDBJ databases">
        <title>Finished chromosome of genome of Microcoleus sp. PCC 7113.</title>
        <authorList>
            <consortium name="US DOE Joint Genome Institute"/>
            <person name="Gugger M."/>
            <person name="Coursin T."/>
            <person name="Rippka R."/>
            <person name="Tandeau De Marsac N."/>
            <person name="Huntemann M."/>
            <person name="Wei C.-L."/>
            <person name="Han J."/>
            <person name="Detter J.C."/>
            <person name="Han C."/>
            <person name="Tapia R."/>
            <person name="Chen A."/>
            <person name="Kyrpides N."/>
            <person name="Mavromatis K."/>
            <person name="Markowitz V."/>
            <person name="Szeto E."/>
            <person name="Ivanova N."/>
            <person name="Pagani I."/>
            <person name="Pati A."/>
            <person name="Goodwin L."/>
            <person name="Nordberg H.P."/>
            <person name="Cantor M.N."/>
            <person name="Hua S.X."/>
            <person name="Woyke T."/>
            <person name="Kerfeld C.A."/>
        </authorList>
    </citation>
    <scope>NUCLEOTIDE SEQUENCE [LARGE SCALE GENOMIC DNA]</scope>
    <source>
        <strain evidence="1 2">PCC 7113</strain>
    </source>
</reference>
<gene>
    <name evidence="1" type="ORF">Mic7113_5186</name>
</gene>
<keyword evidence="2" id="KW-1185">Reference proteome</keyword>